<organism evidence="3 4">
    <name type="scientific">Striga hermonthica</name>
    <name type="common">Purple witchweed</name>
    <name type="synonym">Buchnera hermonthica</name>
    <dbReference type="NCBI Taxonomy" id="68872"/>
    <lineage>
        <taxon>Eukaryota</taxon>
        <taxon>Viridiplantae</taxon>
        <taxon>Streptophyta</taxon>
        <taxon>Embryophyta</taxon>
        <taxon>Tracheophyta</taxon>
        <taxon>Spermatophyta</taxon>
        <taxon>Magnoliopsida</taxon>
        <taxon>eudicotyledons</taxon>
        <taxon>Gunneridae</taxon>
        <taxon>Pentapetalae</taxon>
        <taxon>asterids</taxon>
        <taxon>lamiids</taxon>
        <taxon>Lamiales</taxon>
        <taxon>Orobanchaceae</taxon>
        <taxon>Buchnereae</taxon>
        <taxon>Striga</taxon>
    </lineage>
</organism>
<comment type="caution">
    <text evidence="3">The sequence shown here is derived from an EMBL/GenBank/DDBJ whole genome shotgun (WGS) entry which is preliminary data.</text>
</comment>
<proteinExistence type="predicted"/>
<dbReference type="Proteomes" id="UP001153555">
    <property type="component" value="Unassembled WGS sequence"/>
</dbReference>
<feature type="region of interest" description="Disordered" evidence="1">
    <location>
        <begin position="54"/>
        <end position="101"/>
    </location>
</feature>
<feature type="domain" description="Retroviral polymerase SH3-like" evidence="2">
    <location>
        <begin position="2"/>
        <end position="60"/>
    </location>
</feature>
<dbReference type="AlphaFoldDB" id="A0A9N7RTJ9"/>
<dbReference type="InterPro" id="IPR057670">
    <property type="entry name" value="SH3_retrovirus"/>
</dbReference>
<evidence type="ECO:0000256" key="1">
    <source>
        <dbReference type="SAM" id="MobiDB-lite"/>
    </source>
</evidence>
<dbReference type="EMBL" id="CACSLK010034108">
    <property type="protein sequence ID" value="CAA0841395.1"/>
    <property type="molecule type" value="Genomic_DNA"/>
</dbReference>
<reference evidence="3" key="1">
    <citation type="submission" date="2019-12" db="EMBL/GenBank/DDBJ databases">
        <authorList>
            <person name="Scholes J."/>
        </authorList>
    </citation>
    <scope>NUCLEOTIDE SEQUENCE</scope>
</reference>
<evidence type="ECO:0000313" key="4">
    <source>
        <dbReference type="Proteomes" id="UP001153555"/>
    </source>
</evidence>
<evidence type="ECO:0000259" key="2">
    <source>
        <dbReference type="Pfam" id="PF25597"/>
    </source>
</evidence>
<keyword evidence="4" id="KW-1185">Reference proteome</keyword>
<feature type="compositionally biased region" description="Polar residues" evidence="1">
    <location>
        <begin position="86"/>
        <end position="101"/>
    </location>
</feature>
<name>A0A9N7RTJ9_STRHE</name>
<dbReference type="Pfam" id="PF25597">
    <property type="entry name" value="SH3_retrovirus"/>
    <property type="match status" value="1"/>
</dbReference>
<sequence>MHVPDEKRTKLNDKSAKYLFISYDTYSKGYKLYNPNNQKLLISRDVEFDEEGVWDWSGQDKNDQYGPLFDEDEEGTVQPTPPSTAPPQNIQGNEASSSGPR</sequence>
<evidence type="ECO:0000313" key="3">
    <source>
        <dbReference type="EMBL" id="CAA0841395.1"/>
    </source>
</evidence>
<gene>
    <name evidence="3" type="ORF">SHERM_07407</name>
</gene>
<accession>A0A9N7RTJ9</accession>
<dbReference type="OrthoDB" id="6776856at2759"/>
<protein>
    <recommendedName>
        <fullName evidence="2">Retroviral polymerase SH3-like domain-containing protein</fullName>
    </recommendedName>
</protein>